<organism evidence="9 10">
    <name type="scientific">Streptomyces lavendulocolor</name>
    <dbReference type="NCBI Taxonomy" id="67316"/>
    <lineage>
        <taxon>Bacteria</taxon>
        <taxon>Bacillati</taxon>
        <taxon>Actinomycetota</taxon>
        <taxon>Actinomycetes</taxon>
        <taxon>Kitasatosporales</taxon>
        <taxon>Streptomycetaceae</taxon>
        <taxon>Streptomyces</taxon>
    </lineage>
</organism>
<accession>A0ABV2W2B4</accession>
<evidence type="ECO:0000313" key="10">
    <source>
        <dbReference type="Proteomes" id="UP001550378"/>
    </source>
</evidence>
<keyword evidence="2" id="KW-0813">Transport</keyword>
<feature type="domain" description="Major facilitator superfamily (MFS) profile" evidence="8">
    <location>
        <begin position="228"/>
        <end position="421"/>
    </location>
</feature>
<dbReference type="SUPFAM" id="SSF103473">
    <property type="entry name" value="MFS general substrate transporter"/>
    <property type="match status" value="1"/>
</dbReference>
<feature type="transmembrane region" description="Helical" evidence="7">
    <location>
        <begin position="265"/>
        <end position="282"/>
    </location>
</feature>
<proteinExistence type="predicted"/>
<dbReference type="RefSeq" id="WP_189906291.1">
    <property type="nucleotide sequence ID" value="NZ_JBEXZO010000027.1"/>
</dbReference>
<gene>
    <name evidence="9" type="ORF">ABZ508_09950</name>
</gene>
<evidence type="ECO:0000256" key="6">
    <source>
        <dbReference type="ARBA" id="ARBA00023136"/>
    </source>
</evidence>
<evidence type="ECO:0000256" key="7">
    <source>
        <dbReference type="SAM" id="Phobius"/>
    </source>
</evidence>
<protein>
    <submittedName>
        <fullName evidence="9">MFS transporter</fullName>
    </submittedName>
</protein>
<keyword evidence="3" id="KW-1003">Cell membrane</keyword>
<sequence length="421" mass="43311">MPRRLPKVFTYPAYRRLWTASTLSRWGDAFHTVALPLLVLHLTGSGLGVGMVVIAEIVPVLLLAPVAGAVVDRVSPLKVMIAADLVRAALVAVLPLVYGNIGAVYAIAFGLSAASVFFNPATGALLPRLVGEKELVTANSGIWTAAVLSQIALAPAAGLLVVAFGFAPAFLINAASFVLSALVLGRLPLAARPNTTPDHGEAVHPVGRWRRWAHQAGGGIHLIARDRLLRTLAAGQLLAALSAGATSALLVVLAADRLHLGPAGYGWLLAAIGIGAAAGPLLVLRRIEDPRRPLLVFGPFALRGGVDLTLAATTNPVVAGGALAAYGVGTSTGAVTFTSLLQATAPETHRGRVLAAFDVLWQTGRLASLLVGGLLADTIGVHWVFLGGGILLLAAATLGFTTRIGSPGQHDGRVQRRPAAG</sequence>
<feature type="transmembrane region" description="Helical" evidence="7">
    <location>
        <begin position="381"/>
        <end position="400"/>
    </location>
</feature>
<dbReference type="Proteomes" id="UP001550378">
    <property type="component" value="Unassembled WGS sequence"/>
</dbReference>
<feature type="transmembrane region" description="Helical" evidence="7">
    <location>
        <begin position="170"/>
        <end position="189"/>
    </location>
</feature>
<dbReference type="InterPro" id="IPR036259">
    <property type="entry name" value="MFS_trans_sf"/>
</dbReference>
<feature type="transmembrane region" description="Helical" evidence="7">
    <location>
        <begin position="47"/>
        <end position="67"/>
    </location>
</feature>
<comment type="subcellular location">
    <subcellularLocation>
        <location evidence="1">Cell membrane</location>
        <topology evidence="1">Multi-pass membrane protein</topology>
    </subcellularLocation>
</comment>
<evidence type="ECO:0000256" key="2">
    <source>
        <dbReference type="ARBA" id="ARBA00022448"/>
    </source>
</evidence>
<evidence type="ECO:0000256" key="5">
    <source>
        <dbReference type="ARBA" id="ARBA00022989"/>
    </source>
</evidence>
<dbReference type="PANTHER" id="PTHR23513">
    <property type="entry name" value="INTEGRAL MEMBRANE EFFLUX PROTEIN-RELATED"/>
    <property type="match status" value="1"/>
</dbReference>
<evidence type="ECO:0000313" key="9">
    <source>
        <dbReference type="EMBL" id="MEU0707681.1"/>
    </source>
</evidence>
<dbReference type="PROSITE" id="PS50850">
    <property type="entry name" value="MFS"/>
    <property type="match status" value="1"/>
</dbReference>
<dbReference type="PANTHER" id="PTHR23513:SF6">
    <property type="entry name" value="MAJOR FACILITATOR SUPERFAMILY ASSOCIATED DOMAIN-CONTAINING PROTEIN"/>
    <property type="match status" value="1"/>
</dbReference>
<keyword evidence="10" id="KW-1185">Reference proteome</keyword>
<dbReference type="EMBL" id="JBEXZR010000006">
    <property type="protein sequence ID" value="MEU0707681.1"/>
    <property type="molecule type" value="Genomic_DNA"/>
</dbReference>
<keyword evidence="5 7" id="KW-1133">Transmembrane helix</keyword>
<keyword evidence="6 7" id="KW-0472">Membrane</keyword>
<feature type="transmembrane region" description="Helical" evidence="7">
    <location>
        <begin position="318"/>
        <end position="341"/>
    </location>
</feature>
<feature type="transmembrane region" description="Helical" evidence="7">
    <location>
        <begin position="232"/>
        <end position="253"/>
    </location>
</feature>
<evidence type="ECO:0000259" key="8">
    <source>
        <dbReference type="PROSITE" id="PS50850"/>
    </source>
</evidence>
<evidence type="ECO:0000256" key="3">
    <source>
        <dbReference type="ARBA" id="ARBA00022475"/>
    </source>
</evidence>
<evidence type="ECO:0000256" key="4">
    <source>
        <dbReference type="ARBA" id="ARBA00022692"/>
    </source>
</evidence>
<dbReference type="InterPro" id="IPR020846">
    <property type="entry name" value="MFS_dom"/>
</dbReference>
<dbReference type="CDD" id="cd06173">
    <property type="entry name" value="MFS_MefA_like"/>
    <property type="match status" value="1"/>
</dbReference>
<name>A0ABV2W2B4_9ACTN</name>
<dbReference type="InterPro" id="IPR010290">
    <property type="entry name" value="TM_effector"/>
</dbReference>
<comment type="caution">
    <text evidence="9">The sequence shown here is derived from an EMBL/GenBank/DDBJ whole genome shotgun (WGS) entry which is preliminary data.</text>
</comment>
<reference evidence="9 10" key="1">
    <citation type="submission" date="2024-06" db="EMBL/GenBank/DDBJ databases">
        <title>The Natural Products Discovery Center: Release of the First 8490 Sequenced Strains for Exploring Actinobacteria Biosynthetic Diversity.</title>
        <authorList>
            <person name="Kalkreuter E."/>
            <person name="Kautsar S.A."/>
            <person name="Yang D."/>
            <person name="Bader C.D."/>
            <person name="Teijaro C.N."/>
            <person name="Fluegel L."/>
            <person name="Davis C.M."/>
            <person name="Simpson J.R."/>
            <person name="Lauterbach L."/>
            <person name="Steele A.D."/>
            <person name="Gui C."/>
            <person name="Meng S."/>
            <person name="Li G."/>
            <person name="Viehrig K."/>
            <person name="Ye F."/>
            <person name="Su P."/>
            <person name="Kiefer A.F."/>
            <person name="Nichols A."/>
            <person name="Cepeda A.J."/>
            <person name="Yan W."/>
            <person name="Fan B."/>
            <person name="Jiang Y."/>
            <person name="Adhikari A."/>
            <person name="Zheng C.-J."/>
            <person name="Schuster L."/>
            <person name="Cowan T.M."/>
            <person name="Smanski M.J."/>
            <person name="Chevrette M.G."/>
            <person name="De Carvalho L.P.S."/>
            <person name="Shen B."/>
        </authorList>
    </citation>
    <scope>NUCLEOTIDE SEQUENCE [LARGE SCALE GENOMIC DNA]</scope>
    <source>
        <strain evidence="9 10">NPDC006337</strain>
    </source>
</reference>
<dbReference type="Gene3D" id="1.20.1250.20">
    <property type="entry name" value="MFS general substrate transporter like domains"/>
    <property type="match status" value="1"/>
</dbReference>
<keyword evidence="4 7" id="KW-0812">Transmembrane</keyword>
<dbReference type="Pfam" id="PF05977">
    <property type="entry name" value="MFS_3"/>
    <property type="match status" value="1"/>
</dbReference>
<evidence type="ECO:0000256" key="1">
    <source>
        <dbReference type="ARBA" id="ARBA00004651"/>
    </source>
</evidence>